<protein>
    <submittedName>
        <fullName evidence="1">Uncharacterized protein</fullName>
    </submittedName>
</protein>
<name>A0A518BU30_9BACT</name>
<gene>
    <name evidence="1" type="ORF">Pan265_03070</name>
</gene>
<dbReference type="KEGG" id="mcad:Pan265_03070"/>
<proteinExistence type="predicted"/>
<keyword evidence="2" id="KW-1185">Reference proteome</keyword>
<dbReference type="RefSeq" id="WP_145444611.1">
    <property type="nucleotide sequence ID" value="NZ_CP036280.1"/>
</dbReference>
<organism evidence="1 2">
    <name type="scientific">Mucisphaera calidilacus</name>
    <dbReference type="NCBI Taxonomy" id="2527982"/>
    <lineage>
        <taxon>Bacteria</taxon>
        <taxon>Pseudomonadati</taxon>
        <taxon>Planctomycetota</taxon>
        <taxon>Phycisphaerae</taxon>
        <taxon>Phycisphaerales</taxon>
        <taxon>Phycisphaeraceae</taxon>
        <taxon>Mucisphaera</taxon>
    </lineage>
</organism>
<accession>A0A518BU30</accession>
<evidence type="ECO:0000313" key="2">
    <source>
        <dbReference type="Proteomes" id="UP000320386"/>
    </source>
</evidence>
<dbReference type="Proteomes" id="UP000320386">
    <property type="component" value="Chromosome"/>
</dbReference>
<dbReference type="AlphaFoldDB" id="A0A518BU30"/>
<sequence length="146" mass="16167">MVDPDGDWISASPAVELFSMMSDCARRAEWVSRVEVVGGEQIKGQLNWRDRSRPAVTGVSFVGPWGRELVLINVSSEPADVVLRVLPIDRAVTLTADQVDRKIRVPVVFDEHRTPIARTLDREVLLVGLDGKATLPAYSFTVIRGQ</sequence>
<reference evidence="1 2" key="1">
    <citation type="submission" date="2019-02" db="EMBL/GenBank/DDBJ databases">
        <title>Deep-cultivation of Planctomycetes and their phenomic and genomic characterization uncovers novel biology.</title>
        <authorList>
            <person name="Wiegand S."/>
            <person name="Jogler M."/>
            <person name="Boedeker C."/>
            <person name="Pinto D."/>
            <person name="Vollmers J."/>
            <person name="Rivas-Marin E."/>
            <person name="Kohn T."/>
            <person name="Peeters S.H."/>
            <person name="Heuer A."/>
            <person name="Rast P."/>
            <person name="Oberbeckmann S."/>
            <person name="Bunk B."/>
            <person name="Jeske O."/>
            <person name="Meyerdierks A."/>
            <person name="Storesund J.E."/>
            <person name="Kallscheuer N."/>
            <person name="Luecker S."/>
            <person name="Lage O.M."/>
            <person name="Pohl T."/>
            <person name="Merkel B.J."/>
            <person name="Hornburger P."/>
            <person name="Mueller R.-W."/>
            <person name="Bruemmer F."/>
            <person name="Labrenz M."/>
            <person name="Spormann A.M."/>
            <person name="Op den Camp H."/>
            <person name="Overmann J."/>
            <person name="Amann R."/>
            <person name="Jetten M.S.M."/>
            <person name="Mascher T."/>
            <person name="Medema M.H."/>
            <person name="Devos D.P."/>
            <person name="Kaster A.-K."/>
            <person name="Ovreas L."/>
            <person name="Rohde M."/>
            <person name="Galperin M.Y."/>
            <person name="Jogler C."/>
        </authorList>
    </citation>
    <scope>NUCLEOTIDE SEQUENCE [LARGE SCALE GENOMIC DNA]</scope>
    <source>
        <strain evidence="1 2">Pan265</strain>
    </source>
</reference>
<evidence type="ECO:0000313" key="1">
    <source>
        <dbReference type="EMBL" id="QDU70479.1"/>
    </source>
</evidence>
<dbReference type="EMBL" id="CP036280">
    <property type="protein sequence ID" value="QDU70479.1"/>
    <property type="molecule type" value="Genomic_DNA"/>
</dbReference>